<dbReference type="Gene3D" id="3.40.50.1000">
    <property type="entry name" value="HAD superfamily/HAD-like"/>
    <property type="match status" value="1"/>
</dbReference>
<evidence type="ECO:0000313" key="1">
    <source>
        <dbReference type="EMBL" id="QOR59686.1"/>
    </source>
</evidence>
<keyword evidence="1" id="KW-0418">Kinase</keyword>
<proteinExistence type="predicted"/>
<sequence>MVIAVDFDGTYVTHEFPKIGKDIGAIPVLRKLVEKEHQIILYTMRSHCSNKCVTNEGVRLVDTLQEAIDWFRKNEIPLYGVNENPTQHNWTSSKKIFAHIYIDDSALGIPLKHDEYSTLPYVDWNGVEILLKMRGIL</sequence>
<dbReference type="EMBL" id="MT774392">
    <property type="protein sequence ID" value="QOR59686.1"/>
    <property type="molecule type" value="Genomic_DNA"/>
</dbReference>
<evidence type="ECO:0000313" key="2">
    <source>
        <dbReference type="Proteomes" id="UP000594055"/>
    </source>
</evidence>
<protein>
    <submittedName>
        <fullName evidence="1">Polynucleotide kinase/phosphatase</fullName>
    </submittedName>
</protein>
<organism evidence="1 2">
    <name type="scientific">uncultured phage cr128_1</name>
    <dbReference type="NCBI Taxonomy" id="2772076"/>
    <lineage>
        <taxon>Viruses</taxon>
        <taxon>Duplodnaviria</taxon>
        <taxon>Heunggongvirae</taxon>
        <taxon>Uroviricota</taxon>
        <taxon>Caudoviricetes</taxon>
        <taxon>Crassvirales</taxon>
        <taxon>Steigviridae</taxon>
        <taxon>Asinivirinae</taxon>
        <taxon>Mahlunavirus</taxon>
        <taxon>Mahlunavirus rarus</taxon>
    </lineage>
</organism>
<dbReference type="InterPro" id="IPR036412">
    <property type="entry name" value="HAD-like_sf"/>
</dbReference>
<reference evidence="1 2" key="1">
    <citation type="submission" date="2020-07" db="EMBL/GenBank/DDBJ databases">
        <title>Taxonomic proposal: Crassvirales, a new order of highly abundant and diverse bacterial viruses.</title>
        <authorList>
            <person name="Shkoporov A.N."/>
            <person name="Stockdale S.R."/>
            <person name="Guerin E."/>
            <person name="Ross R.P."/>
            <person name="Hill C."/>
        </authorList>
    </citation>
    <scope>NUCLEOTIDE SEQUENCE [LARGE SCALE GENOMIC DNA]</scope>
</reference>
<dbReference type="GeneID" id="65130296"/>
<dbReference type="SUPFAM" id="SSF56784">
    <property type="entry name" value="HAD-like"/>
    <property type="match status" value="1"/>
</dbReference>
<dbReference type="Proteomes" id="UP000594055">
    <property type="component" value="Segment"/>
</dbReference>
<accession>A0A7M1RZI4</accession>
<keyword evidence="1" id="KW-0808">Transferase</keyword>
<keyword evidence="2" id="KW-1185">Reference proteome</keyword>
<dbReference type="InterPro" id="IPR023214">
    <property type="entry name" value="HAD_sf"/>
</dbReference>
<dbReference type="KEGG" id="vg:65130296"/>
<name>A0A7M1RZI4_9CAUD</name>
<dbReference type="RefSeq" id="YP_010111844.1">
    <property type="nucleotide sequence ID" value="NC_055885.1"/>
</dbReference>
<dbReference type="GO" id="GO:0016301">
    <property type="term" value="F:kinase activity"/>
    <property type="evidence" value="ECO:0007669"/>
    <property type="project" value="UniProtKB-KW"/>
</dbReference>